<dbReference type="GO" id="GO:0051539">
    <property type="term" value="F:4 iron, 4 sulfur cluster binding"/>
    <property type="evidence" value="ECO:0007669"/>
    <property type="project" value="TreeGrafter"/>
</dbReference>
<dbReference type="Gene3D" id="3.40.50.300">
    <property type="entry name" value="P-loop containing nucleotide triphosphate hydrolases"/>
    <property type="match status" value="1"/>
</dbReference>
<dbReference type="EMBL" id="HBKQ01047874">
    <property type="protein sequence ID" value="CAE2272741.1"/>
    <property type="molecule type" value="Transcribed_RNA"/>
</dbReference>
<evidence type="ECO:0000313" key="3">
    <source>
        <dbReference type="EMBL" id="CAE2272739.1"/>
    </source>
</evidence>
<dbReference type="Pfam" id="PF10609">
    <property type="entry name" value="ParA"/>
    <property type="match status" value="1"/>
</dbReference>
<dbReference type="GO" id="GO:0016226">
    <property type="term" value="P:iron-sulfur cluster assembly"/>
    <property type="evidence" value="ECO:0007669"/>
    <property type="project" value="InterPro"/>
</dbReference>
<dbReference type="GO" id="GO:0005524">
    <property type="term" value="F:ATP binding"/>
    <property type="evidence" value="ECO:0007669"/>
    <property type="project" value="UniProtKB-KW"/>
</dbReference>
<gene>
    <name evidence="3" type="ORF">OAUR00152_LOCUS33040</name>
    <name evidence="4" type="ORF">OAUR00152_LOCUS33041</name>
</gene>
<proteinExistence type="predicted"/>
<sequence>MLDFPPGTVDIQLILCQDVELIGAVVDARKGVKIFLYLGVPTLAAVGNMSYFDCPGVGRYHPFGKGLLWSDGTVSDNEEDEGGGFLFGLDKSSVFKLPISFLANGTNDTGVPMCLSQPNKASDKLGVFYDLVNRVAGQLIRMDYGLALAGLASAPPQGDDASEGGNDSVILDKEVAVTFTANESSGGGASLSTSSFDMTTLRLVLTILVGPLSCFYSWTEAAPNIGSGRNPVKCSKAAA</sequence>
<dbReference type="EMBL" id="HBKQ01047873">
    <property type="protein sequence ID" value="CAE2272739.1"/>
    <property type="molecule type" value="Transcribed_RNA"/>
</dbReference>
<keyword evidence="2" id="KW-0067">ATP-binding</keyword>
<name>A0A6U6ITP1_9STRA</name>
<evidence type="ECO:0000313" key="4">
    <source>
        <dbReference type="EMBL" id="CAE2272741.1"/>
    </source>
</evidence>
<dbReference type="PANTHER" id="PTHR42961">
    <property type="entry name" value="IRON-SULFUR PROTEIN NUBPL"/>
    <property type="match status" value="1"/>
</dbReference>
<dbReference type="PANTHER" id="PTHR42961:SF2">
    <property type="entry name" value="IRON-SULFUR PROTEIN NUBPL"/>
    <property type="match status" value="1"/>
</dbReference>
<dbReference type="AlphaFoldDB" id="A0A6U6ITP1"/>
<evidence type="ECO:0000256" key="1">
    <source>
        <dbReference type="ARBA" id="ARBA00022741"/>
    </source>
</evidence>
<dbReference type="InterPro" id="IPR027417">
    <property type="entry name" value="P-loop_NTPase"/>
</dbReference>
<dbReference type="InterPro" id="IPR044304">
    <property type="entry name" value="NUBPL-like"/>
</dbReference>
<protein>
    <submittedName>
        <fullName evidence="3">Uncharacterized protein</fullName>
    </submittedName>
</protein>
<accession>A0A6U6ITP1</accession>
<evidence type="ECO:0000256" key="2">
    <source>
        <dbReference type="ARBA" id="ARBA00022840"/>
    </source>
</evidence>
<feature type="non-terminal residue" evidence="3">
    <location>
        <position position="239"/>
    </location>
</feature>
<organism evidence="3">
    <name type="scientific">Odontella aurita</name>
    <dbReference type="NCBI Taxonomy" id="265563"/>
    <lineage>
        <taxon>Eukaryota</taxon>
        <taxon>Sar</taxon>
        <taxon>Stramenopiles</taxon>
        <taxon>Ochrophyta</taxon>
        <taxon>Bacillariophyta</taxon>
        <taxon>Mediophyceae</taxon>
        <taxon>Biddulphiophycidae</taxon>
        <taxon>Eupodiscales</taxon>
        <taxon>Odontellaceae</taxon>
        <taxon>Odontella</taxon>
    </lineage>
</organism>
<dbReference type="InterPro" id="IPR033756">
    <property type="entry name" value="YlxH/NBP35"/>
</dbReference>
<keyword evidence="1" id="KW-0547">Nucleotide-binding</keyword>
<reference evidence="3" key="1">
    <citation type="submission" date="2021-01" db="EMBL/GenBank/DDBJ databases">
        <authorList>
            <person name="Corre E."/>
            <person name="Pelletier E."/>
            <person name="Niang G."/>
            <person name="Scheremetjew M."/>
            <person name="Finn R."/>
            <person name="Kale V."/>
            <person name="Holt S."/>
            <person name="Cochrane G."/>
            <person name="Meng A."/>
            <person name="Brown T."/>
            <person name="Cohen L."/>
        </authorList>
    </citation>
    <scope>NUCLEOTIDE SEQUENCE</scope>
    <source>
        <strain evidence="3">Isolate 1302-5</strain>
    </source>
</reference>